<dbReference type="RefSeq" id="XP_042996543.1">
    <property type="nucleotide sequence ID" value="XM_043140609.1"/>
</dbReference>
<dbReference type="EMBL" id="CP072754">
    <property type="protein sequence ID" value="QUC18870.1"/>
    <property type="molecule type" value="Genomic_DNA"/>
</dbReference>
<accession>A0A8E5HP86</accession>
<evidence type="ECO:0000313" key="3">
    <source>
        <dbReference type="Proteomes" id="UP000027002"/>
    </source>
</evidence>
<gene>
    <name evidence="2" type="ORF">UV8b_03111</name>
</gene>
<dbReference type="KEGG" id="uvi:66063889"/>
<proteinExistence type="predicted"/>
<sequence>MEGKWDGDGDGDGDGADGGTGWPQRQSGQTAHRRQTALNCKMRCQTPRSGRAGALCAEDRREKHVDVDVDA</sequence>
<dbReference type="AlphaFoldDB" id="A0A8E5HP86"/>
<protein>
    <submittedName>
        <fullName evidence="2">Uncharacterized protein</fullName>
    </submittedName>
</protein>
<evidence type="ECO:0000256" key="1">
    <source>
        <dbReference type="SAM" id="MobiDB-lite"/>
    </source>
</evidence>
<name>A0A8E5HP86_USTVR</name>
<organism evidence="2 3">
    <name type="scientific">Ustilaginoidea virens</name>
    <name type="common">Rice false smut fungus</name>
    <name type="synonym">Villosiclava virens</name>
    <dbReference type="NCBI Taxonomy" id="1159556"/>
    <lineage>
        <taxon>Eukaryota</taxon>
        <taxon>Fungi</taxon>
        <taxon>Dikarya</taxon>
        <taxon>Ascomycota</taxon>
        <taxon>Pezizomycotina</taxon>
        <taxon>Sordariomycetes</taxon>
        <taxon>Hypocreomycetidae</taxon>
        <taxon>Hypocreales</taxon>
        <taxon>Clavicipitaceae</taxon>
        <taxon>Ustilaginoidea</taxon>
    </lineage>
</organism>
<dbReference type="Proteomes" id="UP000027002">
    <property type="component" value="Chromosome 2"/>
</dbReference>
<dbReference type="GeneID" id="66063889"/>
<keyword evidence="3" id="KW-1185">Reference proteome</keyword>
<reference evidence="2" key="1">
    <citation type="submission" date="2020-03" db="EMBL/GenBank/DDBJ databases">
        <title>A mixture of massive structural variations and highly conserved coding sequences in Ustilaginoidea virens genome.</title>
        <authorList>
            <person name="Zhang K."/>
            <person name="Zhao Z."/>
            <person name="Zhang Z."/>
            <person name="Li Y."/>
            <person name="Hsiang T."/>
            <person name="Sun W."/>
        </authorList>
    </citation>
    <scope>NUCLEOTIDE SEQUENCE</scope>
    <source>
        <strain evidence="2">UV-8b</strain>
    </source>
</reference>
<evidence type="ECO:0000313" key="2">
    <source>
        <dbReference type="EMBL" id="QUC18870.1"/>
    </source>
</evidence>
<feature type="region of interest" description="Disordered" evidence="1">
    <location>
        <begin position="1"/>
        <end position="35"/>
    </location>
</feature>